<evidence type="ECO:0000313" key="3">
    <source>
        <dbReference type="Proteomes" id="UP000785679"/>
    </source>
</evidence>
<feature type="transmembrane region" description="Helical" evidence="1">
    <location>
        <begin position="66"/>
        <end position="86"/>
    </location>
</feature>
<evidence type="ECO:0008006" key="4">
    <source>
        <dbReference type="Google" id="ProtNLM"/>
    </source>
</evidence>
<keyword evidence="1" id="KW-0472">Membrane</keyword>
<keyword evidence="1" id="KW-1133">Transmembrane helix</keyword>
<name>A0A8J8NDK3_HALGN</name>
<sequence>MIPGVASGVMNIMLQFIYLDILQTDKWLIPIFDQELDNEGNFIDDQSFTSQFEQQGFQSMYSFKNLGSTLLFCFLIISMYMCYHLFKAFENRVAQFKKATYYLENKLFWCSTIRFIIQQFQPLLISSLINLYSVSKFLNQSFIAQIHFTCDLFKFLVFYFNHYCAYHFSLGNDKSNQTRDNGGNGSVLVPTD</sequence>
<keyword evidence="3" id="KW-1185">Reference proteome</keyword>
<accession>A0A8J8NDK3</accession>
<keyword evidence="1" id="KW-0812">Transmembrane</keyword>
<dbReference type="AlphaFoldDB" id="A0A8J8NDK3"/>
<protein>
    <recommendedName>
        <fullName evidence="4">Transmembrane protein</fullName>
    </recommendedName>
</protein>
<gene>
    <name evidence="2" type="ORF">FGO68_gene16102</name>
</gene>
<evidence type="ECO:0000256" key="1">
    <source>
        <dbReference type="SAM" id="Phobius"/>
    </source>
</evidence>
<dbReference type="EMBL" id="RRYP01020091">
    <property type="protein sequence ID" value="TNV73036.1"/>
    <property type="molecule type" value="Genomic_DNA"/>
</dbReference>
<evidence type="ECO:0000313" key="2">
    <source>
        <dbReference type="EMBL" id="TNV73036.1"/>
    </source>
</evidence>
<organism evidence="2 3">
    <name type="scientific">Halteria grandinella</name>
    <dbReference type="NCBI Taxonomy" id="5974"/>
    <lineage>
        <taxon>Eukaryota</taxon>
        <taxon>Sar</taxon>
        <taxon>Alveolata</taxon>
        <taxon>Ciliophora</taxon>
        <taxon>Intramacronucleata</taxon>
        <taxon>Spirotrichea</taxon>
        <taxon>Stichotrichia</taxon>
        <taxon>Sporadotrichida</taxon>
        <taxon>Halteriidae</taxon>
        <taxon>Halteria</taxon>
    </lineage>
</organism>
<comment type="caution">
    <text evidence="2">The sequence shown here is derived from an EMBL/GenBank/DDBJ whole genome shotgun (WGS) entry which is preliminary data.</text>
</comment>
<proteinExistence type="predicted"/>
<dbReference type="Proteomes" id="UP000785679">
    <property type="component" value="Unassembled WGS sequence"/>
</dbReference>
<reference evidence="2" key="1">
    <citation type="submission" date="2019-06" db="EMBL/GenBank/DDBJ databases">
        <authorList>
            <person name="Zheng W."/>
        </authorList>
    </citation>
    <scope>NUCLEOTIDE SEQUENCE</scope>
    <source>
        <strain evidence="2">QDHG01</strain>
    </source>
</reference>